<proteinExistence type="predicted"/>
<dbReference type="Proteomes" id="UP001358586">
    <property type="component" value="Chromosome 1"/>
</dbReference>
<reference evidence="1 2" key="1">
    <citation type="submission" date="2023-03" db="EMBL/GenBank/DDBJ databases">
        <title>WGS of Gossypium arboreum.</title>
        <authorList>
            <person name="Yu D."/>
        </authorList>
    </citation>
    <scope>NUCLEOTIDE SEQUENCE [LARGE SCALE GENOMIC DNA]</scope>
    <source>
        <tissue evidence="1">Leaf</tissue>
    </source>
</reference>
<name>A0ABR0R5N8_GOSAR</name>
<dbReference type="EMBL" id="JARKNE010000001">
    <property type="protein sequence ID" value="KAK5846824.1"/>
    <property type="molecule type" value="Genomic_DNA"/>
</dbReference>
<sequence>MQRILKKETGTMDAKMMFHWIRWISRLHNRNYRNQTKMVPHFQRRKKKIIDGSEQISTSLTDAAILLGENIRTVGLKLSRSIASEMLIQGKPKMVI</sequence>
<comment type="caution">
    <text evidence="1">The sequence shown here is derived from an EMBL/GenBank/DDBJ whole genome shotgun (WGS) entry which is preliminary data.</text>
</comment>
<keyword evidence="2" id="KW-1185">Reference proteome</keyword>
<accession>A0ABR0R5N8</accession>
<gene>
    <name evidence="1" type="ORF">PVK06_003123</name>
</gene>
<protein>
    <submittedName>
        <fullName evidence="1">Uncharacterized protein</fullName>
    </submittedName>
</protein>
<evidence type="ECO:0000313" key="1">
    <source>
        <dbReference type="EMBL" id="KAK5846824.1"/>
    </source>
</evidence>
<evidence type="ECO:0000313" key="2">
    <source>
        <dbReference type="Proteomes" id="UP001358586"/>
    </source>
</evidence>
<organism evidence="1 2">
    <name type="scientific">Gossypium arboreum</name>
    <name type="common">Tree cotton</name>
    <name type="synonym">Gossypium nanking</name>
    <dbReference type="NCBI Taxonomy" id="29729"/>
    <lineage>
        <taxon>Eukaryota</taxon>
        <taxon>Viridiplantae</taxon>
        <taxon>Streptophyta</taxon>
        <taxon>Embryophyta</taxon>
        <taxon>Tracheophyta</taxon>
        <taxon>Spermatophyta</taxon>
        <taxon>Magnoliopsida</taxon>
        <taxon>eudicotyledons</taxon>
        <taxon>Gunneridae</taxon>
        <taxon>Pentapetalae</taxon>
        <taxon>rosids</taxon>
        <taxon>malvids</taxon>
        <taxon>Malvales</taxon>
        <taxon>Malvaceae</taxon>
        <taxon>Malvoideae</taxon>
        <taxon>Gossypium</taxon>
    </lineage>
</organism>